<accession>A0ACB8UTG6</accession>
<comment type="caution">
    <text evidence="1">The sequence shown here is derived from an EMBL/GenBank/DDBJ whole genome shotgun (WGS) entry which is preliminary data.</text>
</comment>
<sequence>MAPPVTPFPAASLPVHVHSTTHGFKPKARKGPPTDLSSCPLYAMTQFSCNPPSKGVPDPGIVRCETVVRLFRRCANGVNAETTTLEGPRYRDATTMTFEATDRA</sequence>
<proteinExistence type="predicted"/>
<dbReference type="EMBL" id="JALBCA010000068">
    <property type="protein sequence ID" value="KAI2384742.1"/>
    <property type="molecule type" value="Genomic_DNA"/>
</dbReference>
<organism evidence="1">
    <name type="scientific">Ophidiomyces ophidiicola</name>
    <dbReference type="NCBI Taxonomy" id="1387563"/>
    <lineage>
        <taxon>Eukaryota</taxon>
        <taxon>Fungi</taxon>
        <taxon>Dikarya</taxon>
        <taxon>Ascomycota</taxon>
        <taxon>Pezizomycotina</taxon>
        <taxon>Eurotiomycetes</taxon>
        <taxon>Eurotiomycetidae</taxon>
        <taxon>Onygenales</taxon>
        <taxon>Onygenaceae</taxon>
        <taxon>Ophidiomyces</taxon>
    </lineage>
</organism>
<evidence type="ECO:0000313" key="1">
    <source>
        <dbReference type="EMBL" id="KAI2384742.1"/>
    </source>
</evidence>
<reference evidence="1" key="1">
    <citation type="journal article" date="2022" name="bioRxiv">
        <title>Population genetic analysis of Ophidiomyces ophidiicola, the causative agent of snake fungal disease, indicates recent introductions to the USA.</title>
        <authorList>
            <person name="Ladner J.T."/>
            <person name="Palmer J.M."/>
            <person name="Ettinger C.L."/>
            <person name="Stajich J.E."/>
            <person name="Farrell T.M."/>
            <person name="Glorioso B.M."/>
            <person name="Lawson B."/>
            <person name="Price S.J."/>
            <person name="Stengle A.G."/>
            <person name="Grear D.A."/>
            <person name="Lorch J.M."/>
        </authorList>
    </citation>
    <scope>NUCLEOTIDE SEQUENCE</scope>
    <source>
        <strain evidence="1">NWHC 24266-5</strain>
    </source>
</reference>
<protein>
    <submittedName>
        <fullName evidence="1">Uncharacterized protein</fullName>
    </submittedName>
</protein>
<name>A0ACB8UTG6_9EURO</name>
<gene>
    <name evidence="1" type="ORF">LOY88_004487</name>
</gene>